<feature type="non-terminal residue" evidence="2">
    <location>
        <position position="192"/>
    </location>
</feature>
<reference evidence="2" key="1">
    <citation type="journal article" date="2020" name="Stud. Mycol.">
        <title>101 Dothideomycetes genomes: a test case for predicting lifestyles and emergence of pathogens.</title>
        <authorList>
            <person name="Haridas S."/>
            <person name="Albert R."/>
            <person name="Binder M."/>
            <person name="Bloem J."/>
            <person name="Labutti K."/>
            <person name="Salamov A."/>
            <person name="Andreopoulos B."/>
            <person name="Baker S."/>
            <person name="Barry K."/>
            <person name="Bills G."/>
            <person name="Bluhm B."/>
            <person name="Cannon C."/>
            <person name="Castanera R."/>
            <person name="Culley D."/>
            <person name="Daum C."/>
            <person name="Ezra D."/>
            <person name="Gonzalez J."/>
            <person name="Henrissat B."/>
            <person name="Kuo A."/>
            <person name="Liang C."/>
            <person name="Lipzen A."/>
            <person name="Lutzoni F."/>
            <person name="Magnuson J."/>
            <person name="Mondo S."/>
            <person name="Nolan M."/>
            <person name="Ohm R."/>
            <person name="Pangilinan J."/>
            <person name="Park H.-J."/>
            <person name="Ramirez L."/>
            <person name="Alfaro M."/>
            <person name="Sun H."/>
            <person name="Tritt A."/>
            <person name="Yoshinaga Y."/>
            <person name="Zwiers L.-H."/>
            <person name="Turgeon B."/>
            <person name="Goodwin S."/>
            <person name="Spatafora J."/>
            <person name="Crous P."/>
            <person name="Grigoriev I."/>
        </authorList>
    </citation>
    <scope>NUCLEOTIDE SEQUENCE</scope>
    <source>
        <strain evidence="2">CBS 207.26</strain>
    </source>
</reference>
<evidence type="ECO:0000313" key="2">
    <source>
        <dbReference type="EMBL" id="KAF2191982.1"/>
    </source>
</evidence>
<evidence type="ECO:0000259" key="1">
    <source>
        <dbReference type="Pfam" id="PF06985"/>
    </source>
</evidence>
<dbReference type="InterPro" id="IPR010730">
    <property type="entry name" value="HET"/>
</dbReference>
<evidence type="ECO:0000313" key="3">
    <source>
        <dbReference type="Proteomes" id="UP000800200"/>
    </source>
</evidence>
<dbReference type="PANTHER" id="PTHR33112">
    <property type="entry name" value="DOMAIN PROTEIN, PUTATIVE-RELATED"/>
    <property type="match status" value="1"/>
</dbReference>
<protein>
    <recommendedName>
        <fullName evidence="1">Heterokaryon incompatibility domain-containing protein</fullName>
    </recommendedName>
</protein>
<keyword evidence="3" id="KW-1185">Reference proteome</keyword>
<name>A0A6A6ELZ4_9PEZI</name>
<gene>
    <name evidence="2" type="ORF">K469DRAFT_538937</name>
</gene>
<sequence length="192" mass="22668">HHHSRCNQSSTEFPINARAIDCETRTIVPLTEEWNYIALSYVLGKQSLHMNESEQVSIDKETTLPSPLPITIEDAITNHLALNFRSLWVDHYCIAQHHFEDKMHQVRQMANIYDQCRHDLFGSTWWQLKPNHASHLHLSNHKGLQYQCDLHLVDFKEHLRKSVWGTRGWTYREGILSRRCLFFMGEQVYLVC</sequence>
<feature type="non-terminal residue" evidence="2">
    <location>
        <position position="1"/>
    </location>
</feature>
<dbReference type="PANTHER" id="PTHR33112:SF1">
    <property type="entry name" value="HETEROKARYON INCOMPATIBILITY DOMAIN-CONTAINING PROTEIN"/>
    <property type="match status" value="1"/>
</dbReference>
<organism evidence="2 3">
    <name type="scientific">Zopfia rhizophila CBS 207.26</name>
    <dbReference type="NCBI Taxonomy" id="1314779"/>
    <lineage>
        <taxon>Eukaryota</taxon>
        <taxon>Fungi</taxon>
        <taxon>Dikarya</taxon>
        <taxon>Ascomycota</taxon>
        <taxon>Pezizomycotina</taxon>
        <taxon>Dothideomycetes</taxon>
        <taxon>Dothideomycetes incertae sedis</taxon>
        <taxon>Zopfiaceae</taxon>
        <taxon>Zopfia</taxon>
    </lineage>
</organism>
<dbReference type="Pfam" id="PF06985">
    <property type="entry name" value="HET"/>
    <property type="match status" value="1"/>
</dbReference>
<feature type="domain" description="Heterokaryon incompatibility" evidence="1">
    <location>
        <begin position="36"/>
        <end position="173"/>
    </location>
</feature>
<proteinExistence type="predicted"/>
<dbReference type="AlphaFoldDB" id="A0A6A6ELZ4"/>
<accession>A0A6A6ELZ4</accession>
<dbReference type="OrthoDB" id="5428863at2759"/>
<dbReference type="Proteomes" id="UP000800200">
    <property type="component" value="Unassembled WGS sequence"/>
</dbReference>
<dbReference type="EMBL" id="ML994616">
    <property type="protein sequence ID" value="KAF2191982.1"/>
    <property type="molecule type" value="Genomic_DNA"/>
</dbReference>